<dbReference type="PANTHER" id="PTHR24412:SF396">
    <property type="entry name" value="INFLUENZA VIRUS NS1A-BINDING PROTEIN"/>
    <property type="match status" value="1"/>
</dbReference>
<dbReference type="PIRSF" id="PIRSF037037">
    <property type="entry name" value="Kelch-like_protein_gigaxonin"/>
    <property type="match status" value="1"/>
</dbReference>
<proteinExistence type="predicted"/>
<dbReference type="InterPro" id="IPR017096">
    <property type="entry name" value="BTB-kelch_protein"/>
</dbReference>
<dbReference type="AlphaFoldDB" id="A0ABD0J331"/>
<keyword evidence="1" id="KW-0880">Kelch repeat</keyword>
<evidence type="ECO:0000256" key="2">
    <source>
        <dbReference type="ARBA" id="ARBA00022737"/>
    </source>
</evidence>
<dbReference type="SMART" id="SM00612">
    <property type="entry name" value="Kelch"/>
    <property type="match status" value="5"/>
</dbReference>
<evidence type="ECO:0000313" key="5">
    <source>
        <dbReference type="Proteomes" id="UP001519460"/>
    </source>
</evidence>
<protein>
    <submittedName>
        <fullName evidence="4">Uncharacterized protein</fullName>
    </submittedName>
</protein>
<comment type="caution">
    <text evidence="4">The sequence shown here is derived from an EMBL/GenBank/DDBJ whole genome shotgun (WGS) entry which is preliminary data.</text>
</comment>
<dbReference type="InterPro" id="IPR006652">
    <property type="entry name" value="Kelch_1"/>
</dbReference>
<name>A0ABD0J331_9CAEN</name>
<dbReference type="Gene3D" id="2.120.10.80">
    <property type="entry name" value="Kelch-type beta propeller"/>
    <property type="match status" value="2"/>
</dbReference>
<gene>
    <name evidence="4" type="ORF">BaRGS_00039448</name>
</gene>
<dbReference type="SUPFAM" id="SSF117281">
    <property type="entry name" value="Kelch motif"/>
    <property type="match status" value="2"/>
</dbReference>
<sequence length="703" mass="76898">MMANEMDQMVRPMSNGHAAPMANGSRASNGARAPMMDMTDEECLDFTCPSHPGELLAAMGSLQRQNQFCDAVLRVGERELEQAALGISMSLVLSLRLVTEAVERSNNLGMLQTLCRAAEDVQEVYRTAKALRMEQATQACSAFWQPDSLPPTLHIISSENSNPLHYLKSVIPDHYDVRKHAEDDVSFREVIDTFIQKNIQQVLTCKHAKGLPELQVEIIGAEEALGQGGSERQLFNLVLEWARNSVDVSKPKIELLTEEVSMLYLNAENHLQDCRDISDATISEDDVVVDYKKHSRRRSTLKNQNHDGVSDTSNLTHDGRPMPFKKFNINPERLHTEREWSIIAILKQSKMSYAGLAVLAGKTMAITVHLRHAATPDPVATGNGCVPMSPEAGDRCASLVPLESMSSCRCAFGVCVVNDTIIVCGGYDRGECLVSAEAYNPASGRWTKLPDMLHPRARVGAAALNGRVYVVGGSDGTRDLNSMDYFDLEKQKWKTAVAINAPRSSVGVAELDGRLYCIGGAAGQRSLDLCEVYSQDSNKWTRIASLNTARYQAAISAYMGGLVAVGGTDSWHCLNSVEMYSPASDTWTYVAPLNNLRRGAGVDVVNNKLWVLGGSDGVSSLRLTEIYDPESCVWTLGPQMNVPRANVSAVSLNGSLYAIEGFSGKKFLNSIEVLTPGSHEWCGYHPAKRSTQQRASDSGELGF</sequence>
<keyword evidence="2" id="KW-0677">Repeat</keyword>
<evidence type="ECO:0000256" key="1">
    <source>
        <dbReference type="ARBA" id="ARBA00022441"/>
    </source>
</evidence>
<accession>A0ABD0J331</accession>
<organism evidence="4 5">
    <name type="scientific">Batillaria attramentaria</name>
    <dbReference type="NCBI Taxonomy" id="370345"/>
    <lineage>
        <taxon>Eukaryota</taxon>
        <taxon>Metazoa</taxon>
        <taxon>Spiralia</taxon>
        <taxon>Lophotrochozoa</taxon>
        <taxon>Mollusca</taxon>
        <taxon>Gastropoda</taxon>
        <taxon>Caenogastropoda</taxon>
        <taxon>Sorbeoconcha</taxon>
        <taxon>Cerithioidea</taxon>
        <taxon>Batillariidae</taxon>
        <taxon>Batillaria</taxon>
    </lineage>
</organism>
<dbReference type="EMBL" id="JACVVK020000690">
    <property type="protein sequence ID" value="KAK7455914.1"/>
    <property type="molecule type" value="Genomic_DNA"/>
</dbReference>
<dbReference type="Pfam" id="PF24681">
    <property type="entry name" value="Kelch_KLHDC2_KLHL20_DRC7"/>
    <property type="match status" value="1"/>
</dbReference>
<feature type="region of interest" description="Disordered" evidence="3">
    <location>
        <begin position="295"/>
        <end position="322"/>
    </location>
</feature>
<dbReference type="Pfam" id="PF01344">
    <property type="entry name" value="Kelch_1"/>
    <property type="match status" value="3"/>
</dbReference>
<dbReference type="PRINTS" id="PR00501">
    <property type="entry name" value="KELCHREPEAT"/>
</dbReference>
<dbReference type="InterPro" id="IPR015915">
    <property type="entry name" value="Kelch-typ_b-propeller"/>
</dbReference>
<dbReference type="Proteomes" id="UP001519460">
    <property type="component" value="Unassembled WGS sequence"/>
</dbReference>
<reference evidence="4 5" key="1">
    <citation type="journal article" date="2023" name="Sci. Data">
        <title>Genome assembly of the Korean intertidal mud-creeper Batillaria attramentaria.</title>
        <authorList>
            <person name="Patra A.K."/>
            <person name="Ho P.T."/>
            <person name="Jun S."/>
            <person name="Lee S.J."/>
            <person name="Kim Y."/>
            <person name="Won Y.J."/>
        </authorList>
    </citation>
    <scope>NUCLEOTIDE SEQUENCE [LARGE SCALE GENOMIC DNA]</scope>
    <source>
        <strain evidence="4">Wonlab-2016</strain>
    </source>
</reference>
<keyword evidence="5" id="KW-1185">Reference proteome</keyword>
<evidence type="ECO:0000313" key="4">
    <source>
        <dbReference type="EMBL" id="KAK7455914.1"/>
    </source>
</evidence>
<dbReference type="PANTHER" id="PTHR24412">
    <property type="entry name" value="KELCH PROTEIN"/>
    <property type="match status" value="1"/>
</dbReference>
<feature type="region of interest" description="Disordered" evidence="3">
    <location>
        <begin position="1"/>
        <end position="32"/>
    </location>
</feature>
<evidence type="ECO:0000256" key="3">
    <source>
        <dbReference type="SAM" id="MobiDB-lite"/>
    </source>
</evidence>